<dbReference type="PROSITE" id="PS51257">
    <property type="entry name" value="PROKAR_LIPOPROTEIN"/>
    <property type="match status" value="1"/>
</dbReference>
<dbReference type="Proteomes" id="UP000886752">
    <property type="component" value="Unassembled WGS sequence"/>
</dbReference>
<comment type="caution">
    <text evidence="1">The sequence shown here is derived from an EMBL/GenBank/DDBJ whole genome shotgun (WGS) entry which is preliminary data.</text>
</comment>
<reference evidence="1" key="2">
    <citation type="submission" date="2021-04" db="EMBL/GenBank/DDBJ databases">
        <authorList>
            <person name="Gilroy R."/>
        </authorList>
    </citation>
    <scope>NUCLEOTIDE SEQUENCE</scope>
    <source>
        <strain evidence="1">ChiHecec2B26-446</strain>
    </source>
</reference>
<sequence>MRNHSLPFVTAPVCLVLCLALGLLAGCMAGQQRGVSGAAYVSTSRPAIMVQARDLELRTAGRGTGMLLNASMTGGLSPTVRTVVYGSTAKAPMAIIAHAELPNDWWIWTTVLPRVGAIHEGTELIDGVAFMAFTYLVPRRTDPYAGIVGDPVGAPEEGEPQAYWLARYFGVRTNFNRDKIILEYREPAPQGLVSLDTIPFGMTDSLAAFEDRARKAFSLSSPAEAREPVRDGYPEGVRWQYMRDAFLGDVMYQEPVSRFN</sequence>
<dbReference type="EMBL" id="DXHV01000086">
    <property type="protein sequence ID" value="HIW01700.1"/>
    <property type="molecule type" value="Genomic_DNA"/>
</dbReference>
<evidence type="ECO:0000313" key="2">
    <source>
        <dbReference type="Proteomes" id="UP000886752"/>
    </source>
</evidence>
<gene>
    <name evidence="1" type="ORF">H9894_11030</name>
</gene>
<protein>
    <submittedName>
        <fullName evidence="1">DUF4851 domain-containing protein</fullName>
    </submittedName>
</protein>
<proteinExistence type="predicted"/>
<dbReference type="AlphaFoldDB" id="A0A9D1TQF6"/>
<dbReference type="InterPro" id="IPR032323">
    <property type="entry name" value="DUF4851"/>
</dbReference>
<evidence type="ECO:0000313" key="1">
    <source>
        <dbReference type="EMBL" id="HIW01700.1"/>
    </source>
</evidence>
<dbReference type="Pfam" id="PF16143">
    <property type="entry name" value="DUF4851"/>
    <property type="match status" value="1"/>
</dbReference>
<name>A0A9D1TQF6_9BACT</name>
<accession>A0A9D1TQF6</accession>
<reference evidence="1" key="1">
    <citation type="journal article" date="2021" name="PeerJ">
        <title>Extensive microbial diversity within the chicken gut microbiome revealed by metagenomics and culture.</title>
        <authorList>
            <person name="Gilroy R."/>
            <person name="Ravi A."/>
            <person name="Getino M."/>
            <person name="Pursley I."/>
            <person name="Horton D.L."/>
            <person name="Alikhan N.F."/>
            <person name="Baker D."/>
            <person name="Gharbi K."/>
            <person name="Hall N."/>
            <person name="Watson M."/>
            <person name="Adriaenssens E.M."/>
            <person name="Foster-Nyarko E."/>
            <person name="Jarju S."/>
            <person name="Secka A."/>
            <person name="Antonio M."/>
            <person name="Oren A."/>
            <person name="Chaudhuri R.R."/>
            <person name="La Ragione R."/>
            <person name="Hildebrand F."/>
            <person name="Pallen M.J."/>
        </authorList>
    </citation>
    <scope>NUCLEOTIDE SEQUENCE</scope>
    <source>
        <strain evidence="1">ChiHecec2B26-446</strain>
    </source>
</reference>
<organism evidence="1 2">
    <name type="scientific">Candidatus Desulfovibrio intestinipullorum</name>
    <dbReference type="NCBI Taxonomy" id="2838536"/>
    <lineage>
        <taxon>Bacteria</taxon>
        <taxon>Pseudomonadati</taxon>
        <taxon>Thermodesulfobacteriota</taxon>
        <taxon>Desulfovibrionia</taxon>
        <taxon>Desulfovibrionales</taxon>
        <taxon>Desulfovibrionaceae</taxon>
        <taxon>Desulfovibrio</taxon>
    </lineage>
</organism>